<evidence type="ECO:0000256" key="1">
    <source>
        <dbReference type="SAM" id="SignalP"/>
    </source>
</evidence>
<dbReference type="RefSeq" id="WP_008616741.1">
    <property type="nucleotide sequence ID" value="NZ_AONQ01000020.1"/>
</dbReference>
<sequence>MTPSLRILIGLLAILWGGAAHAAPSHAGHGGHAAPACADIALRPDCARVATPAFGPDGSLLLAWPAGDRVMVARSPDGGRSLEAPVAIPMPQGVFDMPEGRPALAADSKGRVFLAVTAKQPDSRYAGTLMFASSEDGGRSFAPPRAIATDPASQGFVTMAVGNDDRLTLAWIDKRGAAAAKRENRPYRAVGLMLVWSDDGGRTFSRQDMAADHACECCRIAMTLDRHGQPLVMWRQVFEPNIRDHALISFAAPGRPNPPVKVGEDNWRVDACPHHGPAIAAGRDGAAHAAWFTKGAAGPGLYHAHAADGVHFAPQAPLGNAEHAPAHPQLLSLDGAMWMAWKEFDGTTTRIMGQRSADGGATWGETRTLAETTDSSDHPLLAGNGKRAFLSWLTRREGWRLVELQP</sequence>
<feature type="signal peptide" evidence="1">
    <location>
        <begin position="1"/>
        <end position="22"/>
    </location>
</feature>
<evidence type="ECO:0008006" key="4">
    <source>
        <dbReference type="Google" id="ProtNLM"/>
    </source>
</evidence>
<keyword evidence="1" id="KW-0732">Signal</keyword>
<dbReference type="EMBL" id="AONQ01000020">
    <property type="protein sequence ID" value="EME70253.1"/>
    <property type="molecule type" value="Genomic_DNA"/>
</dbReference>
<dbReference type="Proteomes" id="UP000011744">
    <property type="component" value="Unassembled WGS sequence"/>
</dbReference>
<gene>
    <name evidence="2" type="ORF">H261_09347</name>
</gene>
<keyword evidence="3" id="KW-1185">Reference proteome</keyword>
<feature type="chain" id="PRO_5004030646" description="Exo-alpha-sialidase" evidence="1">
    <location>
        <begin position="23"/>
        <end position="406"/>
    </location>
</feature>
<dbReference type="PATRIC" id="fig|1244869.3.peg.1889"/>
<dbReference type="AlphaFoldDB" id="M3ABU4"/>
<dbReference type="eggNOG" id="COG4409">
    <property type="taxonomic scope" value="Bacteria"/>
</dbReference>
<reference evidence="2 3" key="1">
    <citation type="journal article" date="2014" name="Genome Announc.">
        <title>Draft Genome Sequence of Magnetospirillum sp. Strain SO-1, a Freshwater Magnetotactic Bacterium Isolated from the Ol'khovka River, Russia.</title>
        <authorList>
            <person name="Grouzdev D.S."/>
            <person name="Dziuba M.V."/>
            <person name="Sukhacheva M.S."/>
            <person name="Mardanov A.V."/>
            <person name="Beletskiy A.V."/>
            <person name="Kuznetsov B.B."/>
            <person name="Skryabin K.G."/>
        </authorList>
    </citation>
    <scope>NUCLEOTIDE SEQUENCE [LARGE SCALE GENOMIC DNA]</scope>
    <source>
        <strain evidence="2 3">SO-1</strain>
    </source>
</reference>
<dbReference type="STRING" id="1244869.H261_09347"/>
<accession>M3ABU4</accession>
<proteinExistence type="predicted"/>
<evidence type="ECO:0000313" key="3">
    <source>
        <dbReference type="Proteomes" id="UP000011744"/>
    </source>
</evidence>
<name>M3ABU4_9PROT</name>
<protein>
    <recommendedName>
        <fullName evidence="4">Exo-alpha-sialidase</fullName>
    </recommendedName>
</protein>
<organism evidence="2 3">
    <name type="scientific">Paramagnetospirillum caucaseum</name>
    <dbReference type="NCBI Taxonomy" id="1244869"/>
    <lineage>
        <taxon>Bacteria</taxon>
        <taxon>Pseudomonadati</taxon>
        <taxon>Pseudomonadota</taxon>
        <taxon>Alphaproteobacteria</taxon>
        <taxon>Rhodospirillales</taxon>
        <taxon>Magnetospirillaceae</taxon>
        <taxon>Paramagnetospirillum</taxon>
    </lineage>
</organism>
<evidence type="ECO:0000313" key="2">
    <source>
        <dbReference type="EMBL" id="EME70253.1"/>
    </source>
</evidence>
<comment type="caution">
    <text evidence="2">The sequence shown here is derived from an EMBL/GenBank/DDBJ whole genome shotgun (WGS) entry which is preliminary data.</text>
</comment>
<dbReference type="CDD" id="cd15482">
    <property type="entry name" value="Sialidase_non-viral"/>
    <property type="match status" value="1"/>
</dbReference>
<dbReference type="Gene3D" id="2.120.10.10">
    <property type="match status" value="1"/>
</dbReference>
<dbReference type="SUPFAM" id="SSF50939">
    <property type="entry name" value="Sialidases"/>
    <property type="match status" value="1"/>
</dbReference>
<dbReference type="InterPro" id="IPR036278">
    <property type="entry name" value="Sialidase_sf"/>
</dbReference>